<dbReference type="EMBL" id="LAZR01000614">
    <property type="protein sequence ID" value="KKN62746.1"/>
    <property type="molecule type" value="Genomic_DNA"/>
</dbReference>
<feature type="compositionally biased region" description="Basic residues" evidence="1">
    <location>
        <begin position="32"/>
        <end position="46"/>
    </location>
</feature>
<reference evidence="2" key="1">
    <citation type="journal article" date="2015" name="Nature">
        <title>Complex archaea that bridge the gap between prokaryotes and eukaryotes.</title>
        <authorList>
            <person name="Spang A."/>
            <person name="Saw J.H."/>
            <person name="Jorgensen S.L."/>
            <person name="Zaremba-Niedzwiedzka K."/>
            <person name="Martijn J."/>
            <person name="Lind A.E."/>
            <person name="van Eijk R."/>
            <person name="Schleper C."/>
            <person name="Guy L."/>
            <person name="Ettema T.J."/>
        </authorList>
    </citation>
    <scope>NUCLEOTIDE SEQUENCE</scope>
</reference>
<feature type="region of interest" description="Disordered" evidence="1">
    <location>
        <begin position="1"/>
        <end position="55"/>
    </location>
</feature>
<comment type="caution">
    <text evidence="2">The sequence shown here is derived from an EMBL/GenBank/DDBJ whole genome shotgun (WGS) entry which is preliminary data.</text>
</comment>
<dbReference type="AlphaFoldDB" id="A0A0F9UNG6"/>
<accession>A0A0F9UNG6</accession>
<gene>
    <name evidence="2" type="ORF">LCGC14_0508650</name>
</gene>
<protein>
    <submittedName>
        <fullName evidence="2">Uncharacterized protein</fullName>
    </submittedName>
</protein>
<feature type="compositionally biased region" description="Basic and acidic residues" evidence="1">
    <location>
        <begin position="1"/>
        <end position="15"/>
    </location>
</feature>
<evidence type="ECO:0000313" key="2">
    <source>
        <dbReference type="EMBL" id="KKN62746.1"/>
    </source>
</evidence>
<sequence>MDDNKDEHDDNKLGVDEESDITPSDSPEVKPAIKKVKRGRPTKKAKSTMASSVGSEERVTVTSLLPGKMIIRGAPSGEEYVFDKAGAAVSVRSQDIEFLREKNRKLAACCGSGSVERKYFDIP</sequence>
<proteinExistence type="predicted"/>
<organism evidence="2">
    <name type="scientific">marine sediment metagenome</name>
    <dbReference type="NCBI Taxonomy" id="412755"/>
    <lineage>
        <taxon>unclassified sequences</taxon>
        <taxon>metagenomes</taxon>
        <taxon>ecological metagenomes</taxon>
    </lineage>
</organism>
<evidence type="ECO:0000256" key="1">
    <source>
        <dbReference type="SAM" id="MobiDB-lite"/>
    </source>
</evidence>
<name>A0A0F9UNG6_9ZZZZ</name>